<organism evidence="6 7">
    <name type="scientific">Leptospira interrogans serovar Grippotyphosa str. LT2186</name>
    <dbReference type="NCBI Taxonomy" id="1001599"/>
    <lineage>
        <taxon>Bacteria</taxon>
        <taxon>Pseudomonadati</taxon>
        <taxon>Spirochaetota</taxon>
        <taxon>Spirochaetia</taxon>
        <taxon>Leptospirales</taxon>
        <taxon>Leptospiraceae</taxon>
        <taxon>Leptospira</taxon>
    </lineage>
</organism>
<accession>M3I4Y9</accession>
<dbReference type="PANTHER" id="PTHR43479:SF11">
    <property type="entry name" value="ACREF_ENVCD OPERON REPRESSOR-RELATED"/>
    <property type="match status" value="1"/>
</dbReference>
<feature type="region of interest" description="Disordered" evidence="3">
    <location>
        <begin position="1"/>
        <end position="34"/>
    </location>
</feature>
<dbReference type="AlphaFoldDB" id="M3I4Y9"/>
<evidence type="ECO:0000256" key="4">
    <source>
        <dbReference type="SAM" id="Phobius"/>
    </source>
</evidence>
<dbReference type="InterPro" id="IPR001647">
    <property type="entry name" value="HTH_TetR"/>
</dbReference>
<dbReference type="InterPro" id="IPR041673">
    <property type="entry name" value="TetR_C_23"/>
</dbReference>
<dbReference type="BioCyc" id="LINT1001599:G11K9-5415-MONOMER"/>
<protein>
    <submittedName>
        <fullName evidence="6">Transcriptional regulator, TetR family</fullName>
    </submittedName>
</protein>
<dbReference type="PROSITE" id="PS50977">
    <property type="entry name" value="HTH_TETR_2"/>
    <property type="match status" value="1"/>
</dbReference>
<dbReference type="EMBL" id="AFME02000208">
    <property type="protein sequence ID" value="EMG10952.1"/>
    <property type="molecule type" value="Genomic_DNA"/>
</dbReference>
<feature type="transmembrane region" description="Helical" evidence="4">
    <location>
        <begin position="182"/>
        <end position="199"/>
    </location>
</feature>
<dbReference type="GO" id="GO:0003677">
    <property type="term" value="F:DNA binding"/>
    <property type="evidence" value="ECO:0007669"/>
    <property type="project" value="UniProtKB-UniRule"/>
</dbReference>
<name>M3I4Y9_LEPIR</name>
<dbReference type="SUPFAM" id="SSF46689">
    <property type="entry name" value="Homeodomain-like"/>
    <property type="match status" value="1"/>
</dbReference>
<dbReference type="SUPFAM" id="SSF48498">
    <property type="entry name" value="Tetracyclin repressor-like, C-terminal domain"/>
    <property type="match status" value="1"/>
</dbReference>
<sequence length="247" mass="28892">MQNSERKSQILSENLKSRYDSEKNHKTKRDRQITTNSVSSFLKPQFLSFQKEGYDETTMRTIAKKAGLAVGASYYHFKTKEEIVLEFYRTTQEEANIQNIEFCKSNLDLKDRIKNIIRFKLGQFIGYEKFLHVLSRSGGDPKHPLSPFSKETKQIREDAISIFRNAILDSKNPFPSDLKEDLPLLFWLFQLGIIYVWLFDESTHKRKTELLIDKGLDLIFQLLKLSSLPIFKSVRKSILSLVNLFKK</sequence>
<proteinExistence type="predicted"/>
<dbReference type="PANTHER" id="PTHR43479">
    <property type="entry name" value="ACREF/ENVCD OPERON REPRESSOR-RELATED"/>
    <property type="match status" value="1"/>
</dbReference>
<feature type="compositionally biased region" description="Basic and acidic residues" evidence="3">
    <location>
        <begin position="15"/>
        <end position="24"/>
    </location>
</feature>
<evidence type="ECO:0000256" key="1">
    <source>
        <dbReference type="ARBA" id="ARBA00023125"/>
    </source>
</evidence>
<evidence type="ECO:0000256" key="2">
    <source>
        <dbReference type="PROSITE-ProRule" id="PRU00335"/>
    </source>
</evidence>
<keyword evidence="4" id="KW-0472">Membrane</keyword>
<evidence type="ECO:0000313" key="6">
    <source>
        <dbReference type="EMBL" id="EMG10952.1"/>
    </source>
</evidence>
<dbReference type="InterPro" id="IPR009057">
    <property type="entry name" value="Homeodomain-like_sf"/>
</dbReference>
<gene>
    <name evidence="6" type="ORF">LEP1GSC151_0078</name>
</gene>
<dbReference type="Proteomes" id="UP000011776">
    <property type="component" value="Unassembled WGS sequence"/>
</dbReference>
<dbReference type="Pfam" id="PF17931">
    <property type="entry name" value="TetR_C_23"/>
    <property type="match status" value="1"/>
</dbReference>
<dbReference type="InterPro" id="IPR050624">
    <property type="entry name" value="HTH-type_Tx_Regulator"/>
</dbReference>
<keyword evidence="4" id="KW-0812">Transmembrane</keyword>
<dbReference type="InterPro" id="IPR036271">
    <property type="entry name" value="Tet_transcr_reg_TetR-rel_C_sf"/>
</dbReference>
<keyword evidence="4" id="KW-1133">Transmembrane helix</keyword>
<feature type="domain" description="HTH tetR-type" evidence="5">
    <location>
        <begin position="35"/>
        <end position="95"/>
    </location>
</feature>
<feature type="DNA-binding region" description="H-T-H motif" evidence="2">
    <location>
        <begin position="58"/>
        <end position="77"/>
    </location>
</feature>
<evidence type="ECO:0000313" key="7">
    <source>
        <dbReference type="Proteomes" id="UP000011776"/>
    </source>
</evidence>
<comment type="caution">
    <text evidence="6">The sequence shown here is derived from an EMBL/GenBank/DDBJ whole genome shotgun (WGS) entry which is preliminary data.</text>
</comment>
<dbReference type="Gene3D" id="1.10.357.10">
    <property type="entry name" value="Tetracycline Repressor, domain 2"/>
    <property type="match status" value="1"/>
</dbReference>
<evidence type="ECO:0000259" key="5">
    <source>
        <dbReference type="PROSITE" id="PS50977"/>
    </source>
</evidence>
<keyword evidence="1 2" id="KW-0238">DNA-binding</keyword>
<evidence type="ECO:0000256" key="3">
    <source>
        <dbReference type="SAM" id="MobiDB-lite"/>
    </source>
</evidence>
<reference evidence="6 7" key="1">
    <citation type="submission" date="2013-02" db="EMBL/GenBank/DDBJ databases">
        <authorList>
            <person name="Harkins D.M."/>
            <person name="Durkin A.S."/>
            <person name="Brinkac L.M."/>
            <person name="Haft D.H."/>
            <person name="Selengut J.D."/>
            <person name="Sanka R."/>
            <person name="DePew J."/>
            <person name="Purushe J."/>
            <person name="Tulsiani S.M."/>
            <person name="Graham G.C."/>
            <person name="Burns M.-A."/>
            <person name="Dohnt M.F."/>
            <person name="Smythe L.D."/>
            <person name="McKay D.B."/>
            <person name="Craig S.B."/>
            <person name="Vinetz J.M."/>
            <person name="Sutton G.G."/>
            <person name="Nierman W.C."/>
            <person name="Fouts D.E."/>
        </authorList>
    </citation>
    <scope>NUCLEOTIDE SEQUENCE [LARGE SCALE GENOMIC DNA]</scope>
    <source>
        <strain evidence="6 7">LT2186</strain>
    </source>
</reference>
<dbReference type="Pfam" id="PF00440">
    <property type="entry name" value="TetR_N"/>
    <property type="match status" value="1"/>
</dbReference>